<dbReference type="RefSeq" id="WP_067704142.1">
    <property type="nucleotide sequence ID" value="NZ_LLZH01000318.1"/>
</dbReference>
<dbReference type="InterPro" id="IPR036259">
    <property type="entry name" value="MFS_trans_sf"/>
</dbReference>
<dbReference type="CDD" id="cd06173">
    <property type="entry name" value="MFS_MefA_like"/>
    <property type="match status" value="1"/>
</dbReference>
<feature type="transmembrane region" description="Helical" evidence="7">
    <location>
        <begin position="167"/>
        <end position="187"/>
    </location>
</feature>
<keyword evidence="4 7" id="KW-0812">Transmembrane</keyword>
<evidence type="ECO:0000256" key="7">
    <source>
        <dbReference type="SAM" id="Phobius"/>
    </source>
</evidence>
<dbReference type="EMBL" id="LLZH01000318">
    <property type="protein sequence ID" value="KUL24798.1"/>
    <property type="molecule type" value="Genomic_DNA"/>
</dbReference>
<feature type="transmembrane region" description="Helical" evidence="7">
    <location>
        <begin position="309"/>
        <end position="332"/>
    </location>
</feature>
<keyword evidence="10" id="KW-1185">Reference proteome</keyword>
<keyword evidence="2" id="KW-0813">Transport</keyword>
<feature type="transmembrane region" description="Helical" evidence="7">
    <location>
        <begin position="141"/>
        <end position="161"/>
    </location>
</feature>
<keyword evidence="5 7" id="KW-1133">Transmembrane helix</keyword>
<evidence type="ECO:0000256" key="2">
    <source>
        <dbReference type="ARBA" id="ARBA00022448"/>
    </source>
</evidence>
<feature type="transmembrane region" description="Helical" evidence="7">
    <location>
        <begin position="344"/>
        <end position="365"/>
    </location>
</feature>
<evidence type="ECO:0000313" key="9">
    <source>
        <dbReference type="EMBL" id="KUL24798.1"/>
    </source>
</evidence>
<gene>
    <name evidence="9" type="ORF">ADL15_41580</name>
</gene>
<dbReference type="GO" id="GO:0022857">
    <property type="term" value="F:transmembrane transporter activity"/>
    <property type="evidence" value="ECO:0007669"/>
    <property type="project" value="InterPro"/>
</dbReference>
<sequence>MRRSLTGLLAAEAISLLGSRITFVALPWLVLTSTGSALLAGVAGFAEMLPYVLAGLLGGPIVDRVGPRPTAVAADTASLLAVAGIPLLASTETISYSTLLGLIAVAGALRGFGDTAKRALLPRVIAGAGLSTERGTTLYDGISRVATLLGLPLAGLLVAAVGPARVLLVDAATFGVCALIISIYVTAGSTGQETAEDEESGYAAALWCGFRYVRQDRLIVGIMSMLFATNLFDQAYATVFVPVWVRDGPHGPAALGVLGSAFGVGAVAGNILWTVIGPRVPRRVTFAVCFLIGGPAQLLALALTDRLWAVLAIAALAGALMSTINPILLAAVYERVPIRMQGRVMSVLIAFSWAGIPLGGVLGGWAVEDLGLRTAALLAGIGYLVVTLSPFLFSTWHALDEHRVIRKSGARALATVE</sequence>
<dbReference type="GO" id="GO:0005886">
    <property type="term" value="C:plasma membrane"/>
    <property type="evidence" value="ECO:0007669"/>
    <property type="project" value="UniProtKB-SubCell"/>
</dbReference>
<reference evidence="9 10" key="1">
    <citation type="submission" date="2015-10" db="EMBL/GenBank/DDBJ databases">
        <authorList>
            <person name="Gilbert D.G."/>
        </authorList>
    </citation>
    <scope>NUCLEOTIDE SEQUENCE [LARGE SCALE GENOMIC DNA]</scope>
    <source>
        <strain evidence="9 10">NRRL B-16712</strain>
    </source>
</reference>
<dbReference type="SUPFAM" id="SSF103473">
    <property type="entry name" value="MFS general substrate transporter"/>
    <property type="match status" value="1"/>
</dbReference>
<evidence type="ECO:0000256" key="5">
    <source>
        <dbReference type="ARBA" id="ARBA00022989"/>
    </source>
</evidence>
<dbReference type="Proteomes" id="UP000053244">
    <property type="component" value="Unassembled WGS sequence"/>
</dbReference>
<evidence type="ECO:0000256" key="3">
    <source>
        <dbReference type="ARBA" id="ARBA00022475"/>
    </source>
</evidence>
<keyword evidence="6 7" id="KW-0472">Membrane</keyword>
<dbReference type="InterPro" id="IPR010290">
    <property type="entry name" value="TM_effector"/>
</dbReference>
<evidence type="ECO:0000256" key="6">
    <source>
        <dbReference type="ARBA" id="ARBA00023136"/>
    </source>
</evidence>
<evidence type="ECO:0000256" key="1">
    <source>
        <dbReference type="ARBA" id="ARBA00004429"/>
    </source>
</evidence>
<feature type="transmembrane region" description="Helical" evidence="7">
    <location>
        <begin position="377"/>
        <end position="399"/>
    </location>
</feature>
<feature type="transmembrane region" description="Helical" evidence="7">
    <location>
        <begin position="253"/>
        <end position="272"/>
    </location>
</feature>
<protein>
    <submittedName>
        <fullName evidence="9">MFS transporter</fullName>
    </submittedName>
</protein>
<dbReference type="PANTHER" id="PTHR23513">
    <property type="entry name" value="INTEGRAL MEMBRANE EFFLUX PROTEIN-RELATED"/>
    <property type="match status" value="1"/>
</dbReference>
<evidence type="ECO:0000259" key="8">
    <source>
        <dbReference type="PROSITE" id="PS50850"/>
    </source>
</evidence>
<dbReference type="AlphaFoldDB" id="A0A101JDI1"/>
<dbReference type="InterPro" id="IPR020846">
    <property type="entry name" value="MFS_dom"/>
</dbReference>
<dbReference type="PROSITE" id="PS50850">
    <property type="entry name" value="MFS"/>
    <property type="match status" value="1"/>
</dbReference>
<comment type="subcellular location">
    <subcellularLocation>
        <location evidence="1">Cell inner membrane</location>
        <topology evidence="1">Multi-pass membrane protein</topology>
    </subcellularLocation>
</comment>
<accession>A0A101JDI1</accession>
<feature type="transmembrane region" description="Helical" evidence="7">
    <location>
        <begin position="218"/>
        <end position="241"/>
    </location>
</feature>
<dbReference type="Pfam" id="PF05977">
    <property type="entry name" value="MFS_3"/>
    <property type="match status" value="1"/>
</dbReference>
<keyword evidence="3" id="KW-1003">Cell membrane</keyword>
<dbReference type="PANTHER" id="PTHR23513:SF9">
    <property type="entry name" value="ENTEROBACTIN EXPORTER ENTS"/>
    <property type="match status" value="1"/>
</dbReference>
<proteinExistence type="predicted"/>
<feature type="transmembrane region" description="Helical" evidence="7">
    <location>
        <begin position="94"/>
        <end position="113"/>
    </location>
</feature>
<evidence type="ECO:0000313" key="10">
    <source>
        <dbReference type="Proteomes" id="UP000053244"/>
    </source>
</evidence>
<dbReference type="Gene3D" id="1.20.1250.20">
    <property type="entry name" value="MFS general substrate transporter like domains"/>
    <property type="match status" value="1"/>
</dbReference>
<feature type="transmembrane region" description="Helical" evidence="7">
    <location>
        <begin position="284"/>
        <end position="303"/>
    </location>
</feature>
<dbReference type="OrthoDB" id="9793136at2"/>
<evidence type="ECO:0000256" key="4">
    <source>
        <dbReference type="ARBA" id="ARBA00022692"/>
    </source>
</evidence>
<name>A0A101JDI1_9ACTN</name>
<feature type="domain" description="Major facilitator superfamily (MFS) profile" evidence="8">
    <location>
        <begin position="219"/>
        <end position="417"/>
    </location>
</feature>
<comment type="caution">
    <text evidence="9">The sequence shown here is derived from an EMBL/GenBank/DDBJ whole genome shotgun (WGS) entry which is preliminary data.</text>
</comment>
<organism evidence="9 10">
    <name type="scientific">Actinoplanes awajinensis subsp. mycoplanecinus</name>
    <dbReference type="NCBI Taxonomy" id="135947"/>
    <lineage>
        <taxon>Bacteria</taxon>
        <taxon>Bacillati</taxon>
        <taxon>Actinomycetota</taxon>
        <taxon>Actinomycetes</taxon>
        <taxon>Micromonosporales</taxon>
        <taxon>Micromonosporaceae</taxon>
        <taxon>Actinoplanes</taxon>
    </lineage>
</organism>